<dbReference type="InterPro" id="IPR024554">
    <property type="entry name" value="LEC1-like_C"/>
</dbReference>
<feature type="region of interest" description="Disordered" evidence="1">
    <location>
        <begin position="661"/>
        <end position="705"/>
    </location>
</feature>
<sequence length="735" mass="81399">MGEVLSPAQSAALFDILTHHDTYAQIREFRKPGTLAHYGPPFTARPGQPSNAPFLQALVSKFVLNLPGLNNLPEKWWKVQCHDIIENLEAANLSESYDKGVIGSRKTLSTAISALIEYPVRGVYGGFPEIKNHDYNYDIRNADDLNRAFREFLSDAVYGNVLDELVQKTAETGNLEDHGPQAKAVHEFVLVNLASLMHYTLILSPKGQYLLKLVDNANRLVPYMVLKQTLKIGNVASMLNGIVKIGLAKMSVTSVTNWMGLTSNPNEGMNLMQTIISTVLNWDIKDLESRASKIERERAKLGKEQLRSLKDYTNKPQHEQDRIRTQSQTQHMSIVTAILQESKCSSTELTDFHHQQALEYLSIHLSIRDRKQLIQCLCKGTPDHLTVSVREVIEAYEPVIRRMHNAIDLSSTLSDFEYFLKDLIKLAKVQTDKSGKSIVPTVGDFVQLLRKHQRAAHAFLHQCCKNDKELTGWYLEWSKQAVSQFKRDPGPDTNPDDPEITSKGAGKLTRPLHELFQSLPKETQSHIIPILDSHSIFLEKMHSQSVARLASVLRSPPSRDPAIAKIFANSAASRPPSRSASPPPRIDPRSASTPTLAGEGTDGNDDAIPEVSSSPGPGAFLARWQTLLDATPITPLTQSGPLQAASSPEVVQASSADVDGRRLVKFGSQEARGEKIRAGGQAGHKDSNKDNTNLKSKDSAGPGLGVRERQKDLKIVIDAMGSQFRQLLGEKGCYW</sequence>
<keyword evidence="5" id="KW-1185">Reference proteome</keyword>
<dbReference type="InterPro" id="IPR024555">
    <property type="entry name" value="PX-associated"/>
</dbReference>
<feature type="compositionally biased region" description="Basic and acidic residues" evidence="1">
    <location>
        <begin position="671"/>
        <end position="689"/>
    </location>
</feature>
<dbReference type="HOGENOM" id="CLU_024451_0_0_1"/>
<dbReference type="PANTHER" id="PTHR47185:SF2">
    <property type="entry name" value="FUNGAL PROTEIN"/>
    <property type="match status" value="1"/>
</dbReference>
<feature type="region of interest" description="Disordered" evidence="1">
    <location>
        <begin position="568"/>
        <end position="616"/>
    </location>
</feature>
<dbReference type="EMBL" id="AMWN01000003">
    <property type="protein sequence ID" value="EXJ91190.1"/>
    <property type="molecule type" value="Genomic_DNA"/>
</dbReference>
<dbReference type="GO" id="GO:0035091">
    <property type="term" value="F:phosphatidylinositol binding"/>
    <property type="evidence" value="ECO:0007669"/>
    <property type="project" value="TreeGrafter"/>
</dbReference>
<proteinExistence type="predicted"/>
<evidence type="ECO:0008006" key="6">
    <source>
        <dbReference type="Google" id="ProtNLM"/>
    </source>
</evidence>
<feature type="domain" description="PX" evidence="2">
    <location>
        <begin position="355"/>
        <end position="486"/>
    </location>
</feature>
<evidence type="ECO:0000259" key="2">
    <source>
        <dbReference type="Pfam" id="PF12825"/>
    </source>
</evidence>
<name>W9YND1_9EURO</name>
<feature type="domain" description="PX-associated" evidence="3">
    <location>
        <begin position="4"/>
        <end position="121"/>
    </location>
</feature>
<dbReference type="Pfam" id="PF12825">
    <property type="entry name" value="DUF3818"/>
    <property type="match status" value="2"/>
</dbReference>
<dbReference type="RefSeq" id="XP_007723384.1">
    <property type="nucleotide sequence ID" value="XM_007725194.1"/>
</dbReference>
<dbReference type="PANTHER" id="PTHR47185">
    <property type="entry name" value="PX DOMAIN-CONTAINING PROTEIN YPR097W"/>
    <property type="match status" value="1"/>
</dbReference>
<gene>
    <name evidence="4" type="ORF">A1O1_04299</name>
</gene>
<dbReference type="eggNOG" id="ENOG502R4GW">
    <property type="taxonomic scope" value="Eukaryota"/>
</dbReference>
<evidence type="ECO:0000313" key="4">
    <source>
        <dbReference type="EMBL" id="EXJ91190.1"/>
    </source>
</evidence>
<dbReference type="InterPro" id="IPR047168">
    <property type="entry name" value="LEC1-like"/>
</dbReference>
<dbReference type="Pfam" id="PF12828">
    <property type="entry name" value="PXB"/>
    <property type="match status" value="1"/>
</dbReference>
<dbReference type="STRING" id="1182541.W9YND1"/>
<organism evidence="4 5">
    <name type="scientific">Capronia coronata CBS 617.96</name>
    <dbReference type="NCBI Taxonomy" id="1182541"/>
    <lineage>
        <taxon>Eukaryota</taxon>
        <taxon>Fungi</taxon>
        <taxon>Dikarya</taxon>
        <taxon>Ascomycota</taxon>
        <taxon>Pezizomycotina</taxon>
        <taxon>Eurotiomycetes</taxon>
        <taxon>Chaetothyriomycetidae</taxon>
        <taxon>Chaetothyriales</taxon>
        <taxon>Herpotrichiellaceae</taxon>
        <taxon>Capronia</taxon>
    </lineage>
</organism>
<accession>W9YND1</accession>
<reference evidence="4 5" key="1">
    <citation type="submission" date="2013-03" db="EMBL/GenBank/DDBJ databases">
        <title>The Genome Sequence of Capronia coronata CBS 617.96.</title>
        <authorList>
            <consortium name="The Broad Institute Genomics Platform"/>
            <person name="Cuomo C."/>
            <person name="de Hoog S."/>
            <person name="Gorbushina A."/>
            <person name="Walker B."/>
            <person name="Young S.K."/>
            <person name="Zeng Q."/>
            <person name="Gargeya S."/>
            <person name="Fitzgerald M."/>
            <person name="Haas B."/>
            <person name="Abouelleil A."/>
            <person name="Allen A.W."/>
            <person name="Alvarado L."/>
            <person name="Arachchi H.M."/>
            <person name="Berlin A.M."/>
            <person name="Chapman S.B."/>
            <person name="Gainer-Dewar J."/>
            <person name="Goldberg J."/>
            <person name="Griggs A."/>
            <person name="Gujja S."/>
            <person name="Hansen M."/>
            <person name="Howarth C."/>
            <person name="Imamovic A."/>
            <person name="Ireland A."/>
            <person name="Larimer J."/>
            <person name="McCowan C."/>
            <person name="Murphy C."/>
            <person name="Pearson M."/>
            <person name="Poon T.W."/>
            <person name="Priest M."/>
            <person name="Roberts A."/>
            <person name="Saif S."/>
            <person name="Shea T."/>
            <person name="Sisk P."/>
            <person name="Sykes S."/>
            <person name="Wortman J."/>
            <person name="Nusbaum C."/>
            <person name="Birren B."/>
        </authorList>
    </citation>
    <scope>NUCLEOTIDE SEQUENCE [LARGE SCALE GENOMIC DNA]</scope>
    <source>
        <strain evidence="4 5">CBS 617.96</strain>
    </source>
</reference>
<evidence type="ECO:0000313" key="5">
    <source>
        <dbReference type="Proteomes" id="UP000019484"/>
    </source>
</evidence>
<protein>
    <recommendedName>
        <fullName evidence="6">Succinate dehydrogenase (Ubiquinone) flavoprotein subunit</fullName>
    </recommendedName>
</protein>
<dbReference type="Proteomes" id="UP000019484">
    <property type="component" value="Unassembled WGS sequence"/>
</dbReference>
<feature type="domain" description="PX" evidence="2">
    <location>
        <begin position="162"/>
        <end position="348"/>
    </location>
</feature>
<comment type="caution">
    <text evidence="4">The sequence shown here is derived from an EMBL/GenBank/DDBJ whole genome shotgun (WGS) entry which is preliminary data.</text>
</comment>
<dbReference type="AlphaFoldDB" id="W9YND1"/>
<evidence type="ECO:0000259" key="3">
    <source>
        <dbReference type="Pfam" id="PF12828"/>
    </source>
</evidence>
<feature type="compositionally biased region" description="Low complexity" evidence="1">
    <location>
        <begin position="570"/>
        <end position="580"/>
    </location>
</feature>
<dbReference type="GeneID" id="19159183"/>
<dbReference type="OrthoDB" id="2117459at2759"/>
<feature type="region of interest" description="Disordered" evidence="1">
    <location>
        <begin position="485"/>
        <end position="507"/>
    </location>
</feature>
<evidence type="ECO:0000256" key="1">
    <source>
        <dbReference type="SAM" id="MobiDB-lite"/>
    </source>
</evidence>